<proteinExistence type="inferred from homology"/>
<dbReference type="HAMAP" id="MF_03009">
    <property type="entry name" value="eIF3j"/>
    <property type="match status" value="1"/>
</dbReference>
<name>A0A8H4VND8_9AGAR</name>
<dbReference type="Pfam" id="PF08597">
    <property type="entry name" value="eIF3_subunit"/>
    <property type="match status" value="1"/>
</dbReference>
<keyword evidence="7" id="KW-1185">Reference proteome</keyword>
<comment type="caution">
    <text evidence="6">The sequence shown here is derived from an EMBL/GenBank/DDBJ whole genome shotgun (WGS) entry which is preliminary data.</text>
</comment>
<reference evidence="6 7" key="1">
    <citation type="submission" date="2019-12" db="EMBL/GenBank/DDBJ databases">
        <authorList>
            <person name="Floudas D."/>
            <person name="Bentzer J."/>
            <person name="Ahren D."/>
            <person name="Johansson T."/>
            <person name="Persson P."/>
            <person name="Tunlid A."/>
        </authorList>
    </citation>
    <scope>NUCLEOTIDE SEQUENCE [LARGE SCALE GENOMIC DNA]</scope>
    <source>
        <strain evidence="6 7">CBS 102.39</strain>
    </source>
</reference>
<sequence length="264" mass="28845">MSDWEGSSSEEESVNGKTAPPAAPPAVKKPVAVPAKKKWEGEDEEESDPVSDWEESSEEESEEEKPAVVAPPKKKGTLKQKLAEKEAEKAAQKSNSDDYDSDAVLDPREKARLDKERELKADLNNAADLLGAAALGGTSSSELDSLISAQPRTKEDFIKFSDKVIEYIIKRHQSKPLYHAFVEHHARALTLPLKDVEVRKVASGLTTLANEKQKEQRDKASGKKKGKGSAKPPLVGAKSVSRGQDTGIYEEALDDFGTNDDDFM</sequence>
<accession>A0A8H4VND8</accession>
<evidence type="ECO:0000256" key="2">
    <source>
        <dbReference type="ARBA" id="ARBA00022540"/>
    </source>
</evidence>
<feature type="compositionally biased region" description="Basic and acidic residues" evidence="5">
    <location>
        <begin position="211"/>
        <end position="221"/>
    </location>
</feature>
<dbReference type="Proteomes" id="UP000521872">
    <property type="component" value="Unassembled WGS sequence"/>
</dbReference>
<keyword evidence="2 4" id="KW-0396">Initiation factor</keyword>
<dbReference type="GO" id="GO:0005852">
    <property type="term" value="C:eukaryotic translation initiation factor 3 complex"/>
    <property type="evidence" value="ECO:0007669"/>
    <property type="project" value="UniProtKB-UniRule"/>
</dbReference>
<keyword evidence="1 4" id="KW-0963">Cytoplasm</keyword>
<organism evidence="6 7">
    <name type="scientific">Agrocybe pediades</name>
    <dbReference type="NCBI Taxonomy" id="84607"/>
    <lineage>
        <taxon>Eukaryota</taxon>
        <taxon>Fungi</taxon>
        <taxon>Dikarya</taxon>
        <taxon>Basidiomycota</taxon>
        <taxon>Agaricomycotina</taxon>
        <taxon>Agaricomycetes</taxon>
        <taxon>Agaricomycetidae</taxon>
        <taxon>Agaricales</taxon>
        <taxon>Agaricineae</taxon>
        <taxon>Strophariaceae</taxon>
        <taxon>Agrocybe</taxon>
    </lineage>
</organism>
<dbReference type="AlphaFoldDB" id="A0A8H4VND8"/>
<feature type="compositionally biased region" description="Basic and acidic residues" evidence="5">
    <location>
        <begin position="81"/>
        <end position="91"/>
    </location>
</feature>
<feature type="region of interest" description="Disordered" evidence="5">
    <location>
        <begin position="208"/>
        <end position="246"/>
    </location>
</feature>
<dbReference type="GO" id="GO:0033290">
    <property type="term" value="C:eukaryotic 48S preinitiation complex"/>
    <property type="evidence" value="ECO:0007669"/>
    <property type="project" value="UniProtKB-UniRule"/>
</dbReference>
<evidence type="ECO:0000313" key="6">
    <source>
        <dbReference type="EMBL" id="KAF4614204.1"/>
    </source>
</evidence>
<feature type="compositionally biased region" description="Low complexity" evidence="5">
    <location>
        <begin position="25"/>
        <end position="34"/>
    </location>
</feature>
<evidence type="ECO:0000313" key="7">
    <source>
        <dbReference type="Proteomes" id="UP000521872"/>
    </source>
</evidence>
<dbReference type="GO" id="GO:0001732">
    <property type="term" value="P:formation of cytoplasmic translation initiation complex"/>
    <property type="evidence" value="ECO:0007669"/>
    <property type="project" value="UniProtKB-UniRule"/>
</dbReference>
<gene>
    <name evidence="4" type="primary">HCR1</name>
    <name evidence="6" type="ORF">D9613_007505</name>
</gene>
<comment type="function">
    <text evidence="4">Component of the eukaryotic translation initiation factor 3 (eIF-3) complex, which is involved in protein synthesis of a specialized repertoire of mRNAs and, together with other initiation factors, stimulates binding of mRNA and methionyl-tRNAi to the 40S ribosome. The eIF-3 complex specifically targets and initiates translation of a subset of mRNAs involved in cell proliferation.</text>
</comment>
<dbReference type="EMBL" id="JAACJL010000045">
    <property type="protein sequence ID" value="KAF4614204.1"/>
    <property type="molecule type" value="Genomic_DNA"/>
</dbReference>
<evidence type="ECO:0000256" key="3">
    <source>
        <dbReference type="ARBA" id="ARBA00022917"/>
    </source>
</evidence>
<dbReference type="InterPro" id="IPR013906">
    <property type="entry name" value="eIF3j"/>
</dbReference>
<dbReference type="GO" id="GO:0003743">
    <property type="term" value="F:translation initiation factor activity"/>
    <property type="evidence" value="ECO:0007669"/>
    <property type="project" value="UniProtKB-UniRule"/>
</dbReference>
<comment type="subcellular location">
    <subcellularLocation>
        <location evidence="4">Cytoplasm</location>
    </subcellularLocation>
</comment>
<evidence type="ECO:0000256" key="4">
    <source>
        <dbReference type="HAMAP-Rule" id="MF_03009"/>
    </source>
</evidence>
<protein>
    <recommendedName>
        <fullName evidence="4">Eukaryotic translation initiation factor 3 subunit J</fullName>
        <shortName evidence="4">eIF3j</shortName>
    </recommendedName>
    <alternativeName>
        <fullName evidence="4">Eukaryotic translation initiation factor 3 30 kDa subunit homolog</fullName>
        <shortName evidence="4">eIF-3 30 kDa subunit homolog</shortName>
    </alternativeName>
</protein>
<dbReference type="PANTHER" id="PTHR21681">
    <property type="entry name" value="EUKARYOTIC TRANSLATION INITIATION FACTOR 3 SUBUNIT J"/>
    <property type="match status" value="1"/>
</dbReference>
<comment type="similarity">
    <text evidence="4">Belongs to the eIF-3 subunit J family.</text>
</comment>
<feature type="region of interest" description="Disordered" evidence="5">
    <location>
        <begin position="1"/>
        <end position="112"/>
    </location>
</feature>
<feature type="compositionally biased region" description="Acidic residues" evidence="5">
    <location>
        <begin position="41"/>
        <end position="63"/>
    </location>
</feature>
<comment type="subunit">
    <text evidence="4">Component of the eukaryotic translation initiation factor 3 (eIF-3) complex.</text>
</comment>
<evidence type="ECO:0000256" key="5">
    <source>
        <dbReference type="SAM" id="MobiDB-lite"/>
    </source>
</evidence>
<keyword evidence="3 4" id="KW-0648">Protein biosynthesis</keyword>
<dbReference type="PANTHER" id="PTHR21681:SF0">
    <property type="entry name" value="EUKARYOTIC TRANSLATION INITIATION FACTOR 3 SUBUNIT J"/>
    <property type="match status" value="1"/>
</dbReference>
<evidence type="ECO:0000256" key="1">
    <source>
        <dbReference type="ARBA" id="ARBA00022490"/>
    </source>
</evidence>
<dbReference type="GO" id="GO:0016282">
    <property type="term" value="C:eukaryotic 43S preinitiation complex"/>
    <property type="evidence" value="ECO:0007669"/>
    <property type="project" value="UniProtKB-UniRule"/>
</dbReference>
<dbReference type="Gene3D" id="1.10.246.60">
    <property type="entry name" value="Eukaryotic translation initiation factor 3 like domains"/>
    <property type="match status" value="1"/>
</dbReference>
<dbReference type="InterPro" id="IPR023194">
    <property type="entry name" value="eIF3-like_dom_sf"/>
</dbReference>